<dbReference type="AlphaFoldDB" id="A0A6M6A2N5"/>
<geneLocation type="plasmid" evidence="3">
    <name>pGH44TC_vir</name>
</geneLocation>
<evidence type="ECO:0000259" key="1">
    <source>
        <dbReference type="Pfam" id="PF19419"/>
    </source>
</evidence>
<protein>
    <recommendedName>
        <fullName evidence="1">DUF5983 domain-containing protein</fullName>
    </recommendedName>
</protein>
<proteinExistence type="predicted"/>
<dbReference type="Pfam" id="PF19419">
    <property type="entry name" value="DUF5983"/>
    <property type="match status" value="1"/>
</dbReference>
<dbReference type="RefSeq" id="WP_101415780.1">
    <property type="nucleotide sequence ID" value="NZ_BFEU01000123.1"/>
</dbReference>
<organism evidence="3">
    <name type="scientific">Klebsiella pneumoniae</name>
    <dbReference type="NCBI Taxonomy" id="573"/>
    <lineage>
        <taxon>Bacteria</taxon>
        <taxon>Pseudomonadati</taxon>
        <taxon>Pseudomonadota</taxon>
        <taxon>Gammaproteobacteria</taxon>
        <taxon>Enterobacterales</taxon>
        <taxon>Enterobacteriaceae</taxon>
        <taxon>Klebsiella/Raoultella group</taxon>
        <taxon>Klebsiella</taxon>
        <taxon>Klebsiella pneumoniae complex</taxon>
    </lineage>
</organism>
<evidence type="ECO:0000313" key="2">
    <source>
        <dbReference type="EMBL" id="QJX12094.1"/>
    </source>
</evidence>
<evidence type="ECO:0000313" key="3">
    <source>
        <dbReference type="EMBL" id="QJX12159.1"/>
    </source>
</evidence>
<geneLocation type="plasmid" evidence="2">
    <name>pGH44TC_fusion</name>
</geneLocation>
<accession>A0A6M6A2N5</accession>
<dbReference type="EMBL" id="MN543575">
    <property type="protein sequence ID" value="QJX12094.1"/>
    <property type="molecule type" value="Genomic_DNA"/>
</dbReference>
<sequence>MAIVIKERYTTAVISTAHIAKDDAELLTDASYNPRSESGRNWIHANEYGYIIRINCENPGWKQLLRDDGISWPTIENIEKVIAAGYECVHFDRDADIVDELNTWEW</sequence>
<feature type="domain" description="DUF5983" evidence="1">
    <location>
        <begin position="12"/>
        <end position="106"/>
    </location>
</feature>
<name>A0A6M6A2N5_KLEPN</name>
<reference evidence="3" key="1">
    <citation type="submission" date="2019-10" db="EMBL/GenBank/DDBJ databases">
        <title>Tracking microevolution events of conjugative virulence plasmid p15WZ-82_Vir during transmission.</title>
        <authorList>
            <person name="Yang X."/>
        </authorList>
    </citation>
    <scope>NUCLEOTIDE SEQUENCE</scope>
    <source>
        <strain evidence="3">GH44TC</strain>
        <plasmid evidence="2">pGH44TC_fusion</plasmid>
        <plasmid evidence="3">pGH44TC_vir</plasmid>
    </source>
</reference>
<dbReference type="InterPro" id="IPR046025">
    <property type="entry name" value="DUF5983"/>
</dbReference>
<keyword evidence="3" id="KW-0614">Plasmid</keyword>
<dbReference type="EMBL" id="MN543576">
    <property type="protein sequence ID" value="QJX12159.1"/>
    <property type="molecule type" value="Genomic_DNA"/>
</dbReference>